<accession>A0A151AAK1</accession>
<dbReference type="PATRIC" id="fig|1008153.3.peg.3813"/>
<dbReference type="InterPro" id="IPR005149">
    <property type="entry name" value="Tscrpt_reg_PadR_N"/>
</dbReference>
<sequence length="108" mass="12410">MLDLIGTGFQRNLLYVVAGKNDPNGLAVKAELEEYYETEVAHSRLYQNFDRLIEKGLMEKGNIDRRANYYVLTDRGRREIDARREWENQYVAVPVVDQTPSGAVTADE</sequence>
<gene>
    <name evidence="2" type="ORF">HAPAU_36070</name>
</gene>
<proteinExistence type="predicted"/>
<dbReference type="Gene3D" id="1.10.10.10">
    <property type="entry name" value="Winged helix-like DNA-binding domain superfamily/Winged helix DNA-binding domain"/>
    <property type="match status" value="1"/>
</dbReference>
<dbReference type="InterPro" id="IPR036388">
    <property type="entry name" value="WH-like_DNA-bd_sf"/>
</dbReference>
<protein>
    <submittedName>
        <fullName evidence="2">Transcriptional regulator PadR-like family protein</fullName>
    </submittedName>
</protein>
<name>A0A151AAK1_9EURY</name>
<dbReference type="Proteomes" id="UP000075321">
    <property type="component" value="Unassembled WGS sequence"/>
</dbReference>
<dbReference type="Pfam" id="PF03551">
    <property type="entry name" value="PadR"/>
    <property type="match status" value="1"/>
</dbReference>
<dbReference type="OrthoDB" id="190025at2157"/>
<dbReference type="EMBL" id="LTAZ01000013">
    <property type="protein sequence ID" value="KYH24624.1"/>
    <property type="molecule type" value="Genomic_DNA"/>
</dbReference>
<dbReference type="InterPro" id="IPR036390">
    <property type="entry name" value="WH_DNA-bd_sf"/>
</dbReference>
<reference evidence="2 3" key="1">
    <citation type="submission" date="2016-02" db="EMBL/GenBank/DDBJ databases">
        <title>Genome sequence of Halalkalicoccus paucihalophilus DSM 24557.</title>
        <authorList>
            <person name="Poehlein A."/>
            <person name="Daniel R."/>
        </authorList>
    </citation>
    <scope>NUCLEOTIDE SEQUENCE [LARGE SCALE GENOMIC DNA]</scope>
    <source>
        <strain evidence="2 3">DSM 24557</strain>
    </source>
</reference>
<keyword evidence="3" id="KW-1185">Reference proteome</keyword>
<dbReference type="RefSeq" id="WP_066385135.1">
    <property type="nucleotide sequence ID" value="NZ_LTAZ01000013.1"/>
</dbReference>
<evidence type="ECO:0000259" key="1">
    <source>
        <dbReference type="Pfam" id="PF03551"/>
    </source>
</evidence>
<dbReference type="AlphaFoldDB" id="A0A151AAK1"/>
<dbReference type="SUPFAM" id="SSF46785">
    <property type="entry name" value="Winged helix' DNA-binding domain"/>
    <property type="match status" value="1"/>
</dbReference>
<evidence type="ECO:0000313" key="3">
    <source>
        <dbReference type="Proteomes" id="UP000075321"/>
    </source>
</evidence>
<organism evidence="2 3">
    <name type="scientific">Halalkalicoccus paucihalophilus</name>
    <dbReference type="NCBI Taxonomy" id="1008153"/>
    <lineage>
        <taxon>Archaea</taxon>
        <taxon>Methanobacteriati</taxon>
        <taxon>Methanobacteriota</taxon>
        <taxon>Stenosarchaea group</taxon>
        <taxon>Halobacteria</taxon>
        <taxon>Halobacteriales</taxon>
        <taxon>Halococcaceae</taxon>
        <taxon>Halalkalicoccus</taxon>
    </lineage>
</organism>
<comment type="caution">
    <text evidence="2">The sequence shown here is derived from an EMBL/GenBank/DDBJ whole genome shotgun (WGS) entry which is preliminary data.</text>
</comment>
<feature type="domain" description="Transcription regulator PadR N-terminal" evidence="1">
    <location>
        <begin position="14"/>
        <end position="81"/>
    </location>
</feature>
<evidence type="ECO:0000313" key="2">
    <source>
        <dbReference type="EMBL" id="KYH24624.1"/>
    </source>
</evidence>